<feature type="transmembrane region" description="Helical" evidence="1">
    <location>
        <begin position="140"/>
        <end position="156"/>
    </location>
</feature>
<comment type="caution">
    <text evidence="3">The sequence shown here is derived from an EMBL/GenBank/DDBJ whole genome shotgun (WGS) entry which is preliminary data.</text>
</comment>
<proteinExistence type="predicted"/>
<dbReference type="PANTHER" id="PTHR42204">
    <property type="entry name" value="INTEGRAL MEMBRANE PROTEIN"/>
    <property type="match status" value="1"/>
</dbReference>
<gene>
    <name evidence="3" type="ORF">K933_14954</name>
</gene>
<dbReference type="eggNOG" id="arCOG04469">
    <property type="taxonomic scope" value="Archaea"/>
</dbReference>
<feature type="transmembrane region" description="Helical" evidence="1">
    <location>
        <begin position="104"/>
        <end position="128"/>
    </location>
</feature>
<organism evidence="3 4">
    <name type="scientific">Candidatus Halobonum tyrrellensis G22</name>
    <dbReference type="NCBI Taxonomy" id="1324957"/>
    <lineage>
        <taxon>Archaea</taxon>
        <taxon>Methanobacteriati</taxon>
        <taxon>Methanobacteriota</taxon>
        <taxon>Stenosarchaea group</taxon>
        <taxon>Halobacteria</taxon>
        <taxon>Halobacteriales</taxon>
        <taxon>Haloferacaceae</taxon>
        <taxon>Candidatus Halobonum</taxon>
    </lineage>
</organism>
<dbReference type="PANTHER" id="PTHR42204:SF1">
    <property type="entry name" value="INTEGRAL MEMBRANE PROTEIN"/>
    <property type="match status" value="1"/>
</dbReference>
<evidence type="ECO:0000313" key="4">
    <source>
        <dbReference type="Proteomes" id="UP000017840"/>
    </source>
</evidence>
<evidence type="ECO:0000256" key="1">
    <source>
        <dbReference type="SAM" id="Phobius"/>
    </source>
</evidence>
<feature type="transmembrane region" description="Helical" evidence="1">
    <location>
        <begin position="163"/>
        <end position="180"/>
    </location>
</feature>
<dbReference type="EMBL" id="ASGZ01000061">
    <property type="protein sequence ID" value="ESP87174.1"/>
    <property type="molecule type" value="Genomic_DNA"/>
</dbReference>
<reference evidence="3 4" key="1">
    <citation type="journal article" date="2013" name="Genome Announc.">
        <title>Draft Genome Sequence of 'Candidatus Halobonum tyrrellensis' Strain G22, Isolated from the Hypersaline Waters of Lake Tyrrell, Australia.</title>
        <authorList>
            <person name="Ugalde J.A."/>
            <person name="Narasingarao P."/>
            <person name="Kuo S."/>
            <person name="Podell S."/>
            <person name="Allen E.E."/>
        </authorList>
    </citation>
    <scope>NUCLEOTIDE SEQUENCE [LARGE SCALE GENOMIC DNA]</scope>
    <source>
        <strain evidence="3 4">G22</strain>
    </source>
</reference>
<dbReference type="InterPro" id="IPR002823">
    <property type="entry name" value="DUF112_TM"/>
</dbReference>
<feature type="transmembrane region" description="Helical" evidence="1">
    <location>
        <begin position="59"/>
        <end position="83"/>
    </location>
</feature>
<evidence type="ECO:0000259" key="2">
    <source>
        <dbReference type="Pfam" id="PF01970"/>
    </source>
</evidence>
<dbReference type="Proteomes" id="UP000017840">
    <property type="component" value="Unassembled WGS sequence"/>
</dbReference>
<keyword evidence="1" id="KW-0812">Transmembrane</keyword>
<feature type="domain" description="DUF112" evidence="2">
    <location>
        <begin position="14"/>
        <end position="206"/>
    </location>
</feature>
<sequence>MLATTNATLVPLSLAFALAGCALGCASGLLPGLHANNFALVLAAAAPALDAPPLPLGCAMLAAGVVHTFLDTVPALVLGVPDAGMAAGALPGHRLVVAGRGREALRLSAFGSGVAVAVALPLAVPVTLAVERGYPTLDRWLPVVLSGVALLLVATEPTWRGRVGGAVAFGLATALGAAALDATPAAPLGVGGVLTPIFAGLFGVPVL</sequence>
<dbReference type="RefSeq" id="WP_023395563.1">
    <property type="nucleotide sequence ID" value="NZ_ASGZ01000061.1"/>
</dbReference>
<keyword evidence="4" id="KW-1185">Reference proteome</keyword>
<dbReference type="AlphaFoldDB" id="V4HH44"/>
<accession>V4HH44</accession>
<keyword evidence="1" id="KW-0472">Membrane</keyword>
<dbReference type="OrthoDB" id="53365at2157"/>
<protein>
    <recommendedName>
        <fullName evidence="2">DUF112 domain-containing protein</fullName>
    </recommendedName>
</protein>
<name>V4HH44_9EURY</name>
<dbReference type="STRING" id="1324957.K933_14954"/>
<evidence type="ECO:0000313" key="3">
    <source>
        <dbReference type="EMBL" id="ESP87174.1"/>
    </source>
</evidence>
<feature type="non-terminal residue" evidence="3">
    <location>
        <position position="207"/>
    </location>
</feature>
<feature type="transmembrane region" description="Helical" evidence="1">
    <location>
        <begin position="186"/>
        <end position="206"/>
    </location>
</feature>
<keyword evidence="1" id="KW-1133">Transmembrane helix</keyword>
<dbReference type="Pfam" id="PF01970">
    <property type="entry name" value="TctA"/>
    <property type="match status" value="1"/>
</dbReference>